<evidence type="ECO:0008006" key="3">
    <source>
        <dbReference type="Google" id="ProtNLM"/>
    </source>
</evidence>
<evidence type="ECO:0000313" key="2">
    <source>
        <dbReference type="Proteomes" id="UP000176191"/>
    </source>
</evidence>
<evidence type="ECO:0000313" key="1">
    <source>
        <dbReference type="EMBL" id="OGD75353.1"/>
    </source>
</evidence>
<dbReference type="Pfam" id="PF05973">
    <property type="entry name" value="Gp49"/>
    <property type="match status" value="1"/>
</dbReference>
<organism evidence="1 2">
    <name type="scientific">Candidatus Collierbacteria bacterium RIFOXYA2_FULL_46_10</name>
    <dbReference type="NCBI Taxonomy" id="1817726"/>
    <lineage>
        <taxon>Bacteria</taxon>
        <taxon>Candidatus Collieribacteriota</taxon>
    </lineage>
</organism>
<gene>
    <name evidence="1" type="ORF">A2228_00700</name>
</gene>
<dbReference type="Proteomes" id="UP000176191">
    <property type="component" value="Unassembled WGS sequence"/>
</dbReference>
<dbReference type="InterPro" id="IPR009241">
    <property type="entry name" value="HigB-like"/>
</dbReference>
<comment type="caution">
    <text evidence="1">The sequence shown here is derived from an EMBL/GenBank/DDBJ whole genome shotgun (WGS) entry which is preliminary data.</text>
</comment>
<sequence length="67" mass="8082">MRSEVIDLKKLTGYDFWEARITGKNNTRIFCTQKKNVVYILYIFRKKTRKTSKKDLAYGQKQYLLLD</sequence>
<reference evidence="1 2" key="1">
    <citation type="journal article" date="2016" name="Nat. Commun.">
        <title>Thousands of microbial genomes shed light on interconnected biogeochemical processes in an aquifer system.</title>
        <authorList>
            <person name="Anantharaman K."/>
            <person name="Brown C.T."/>
            <person name="Hug L.A."/>
            <person name="Sharon I."/>
            <person name="Castelle C.J."/>
            <person name="Probst A.J."/>
            <person name="Thomas B.C."/>
            <person name="Singh A."/>
            <person name="Wilkins M.J."/>
            <person name="Karaoz U."/>
            <person name="Brodie E.L."/>
            <person name="Williams K.H."/>
            <person name="Hubbard S.S."/>
            <person name="Banfield J.F."/>
        </authorList>
    </citation>
    <scope>NUCLEOTIDE SEQUENCE [LARGE SCALE GENOMIC DNA]</scope>
</reference>
<dbReference type="AlphaFoldDB" id="A0A1F5F6S1"/>
<protein>
    <recommendedName>
        <fullName evidence="3">Addiction module toxin RelE</fullName>
    </recommendedName>
</protein>
<name>A0A1F5F6S1_9BACT</name>
<dbReference type="EMBL" id="MFAK01000008">
    <property type="protein sequence ID" value="OGD75353.1"/>
    <property type="molecule type" value="Genomic_DNA"/>
</dbReference>
<proteinExistence type="predicted"/>
<accession>A0A1F5F6S1</accession>